<evidence type="ECO:0000313" key="2">
    <source>
        <dbReference type="Proteomes" id="UP000556700"/>
    </source>
</evidence>
<gene>
    <name evidence="1" type="ORF">FLACHUCJ7_03191</name>
</gene>
<keyword evidence="2" id="KW-1185">Reference proteome</keyword>
<dbReference type="EMBL" id="CAIJDO010000189">
    <property type="protein sequence ID" value="CAD0007132.1"/>
    <property type="molecule type" value="Genomic_DNA"/>
</dbReference>
<comment type="caution">
    <text evidence="1">The sequence shown here is derived from an EMBL/GenBank/DDBJ whole genome shotgun (WGS) entry which is preliminary data.</text>
</comment>
<dbReference type="Proteomes" id="UP000556700">
    <property type="component" value="Unassembled WGS sequence"/>
</dbReference>
<dbReference type="PROSITE" id="PS51257">
    <property type="entry name" value="PROKAR_LIPOPROTEIN"/>
    <property type="match status" value="1"/>
</dbReference>
<dbReference type="AlphaFoldDB" id="A0A6V6Z855"/>
<sequence length="217" mass="24753">MKKCTLILMAVLTIVACKKEKEDNPAVTIATNVGKTAPLSDCITLEGYYMSKDIDEKAEWLREHGDSVCECTLKEAILRDHKVVEPLSNLRGKYVITWRELKPIIDTYKYKYYLNVEYADEKIIGVKRVDNYLSDDDGVYYRFSAALINFLAEEYVKDENSEFQFSFATIDNSVNRVVVIQVNGNPSGGQSANATPYYDYSTDPRMIDEFPTLHVPL</sequence>
<evidence type="ECO:0008006" key="3">
    <source>
        <dbReference type="Google" id="ProtNLM"/>
    </source>
</evidence>
<protein>
    <recommendedName>
        <fullName evidence="3">Lipoprotein</fullName>
    </recommendedName>
</protein>
<name>A0A6V6Z855_9FLAO</name>
<reference evidence="1 2" key="1">
    <citation type="submission" date="2020-06" db="EMBL/GenBank/DDBJ databases">
        <authorList>
            <person name="Criscuolo A."/>
        </authorList>
    </citation>
    <scope>NUCLEOTIDE SEQUENCE [LARGE SCALE GENOMIC DNA]</scope>
    <source>
        <strain evidence="2">CIP 110025</strain>
    </source>
</reference>
<accession>A0A6V6Z855</accession>
<proteinExistence type="predicted"/>
<evidence type="ECO:0000313" key="1">
    <source>
        <dbReference type="EMBL" id="CAD0007132.1"/>
    </source>
</evidence>
<organism evidence="1 2">
    <name type="scientific">Flavobacterium chungangense</name>
    <dbReference type="NCBI Taxonomy" id="554283"/>
    <lineage>
        <taxon>Bacteria</taxon>
        <taxon>Pseudomonadati</taxon>
        <taxon>Bacteroidota</taxon>
        <taxon>Flavobacteriia</taxon>
        <taxon>Flavobacteriales</taxon>
        <taxon>Flavobacteriaceae</taxon>
        <taxon>Flavobacterium</taxon>
    </lineage>
</organism>